<dbReference type="GO" id="GO:0042853">
    <property type="term" value="P:L-alanine catabolic process"/>
    <property type="evidence" value="ECO:0007669"/>
    <property type="project" value="InterPro"/>
</dbReference>
<dbReference type="SUPFAM" id="SSF52283">
    <property type="entry name" value="Formate/glycerate dehydrogenase catalytic domain-like"/>
    <property type="match status" value="1"/>
</dbReference>
<dbReference type="EC" id="1.4.1.1" evidence="2"/>
<evidence type="ECO:0000259" key="4">
    <source>
        <dbReference type="SMART" id="SM01002"/>
    </source>
</evidence>
<evidence type="ECO:0000256" key="3">
    <source>
        <dbReference type="ARBA" id="ARBA00023002"/>
    </source>
</evidence>
<dbReference type="InterPro" id="IPR036291">
    <property type="entry name" value="NAD(P)-bd_dom_sf"/>
</dbReference>
<evidence type="ECO:0000259" key="5">
    <source>
        <dbReference type="SMART" id="SM01003"/>
    </source>
</evidence>
<dbReference type="Gene3D" id="3.40.50.720">
    <property type="entry name" value="NAD(P)-binding Rossmann-like Domain"/>
    <property type="match status" value="2"/>
</dbReference>
<protein>
    <recommendedName>
        <fullName evidence="2">alanine dehydrogenase</fullName>
        <ecNumber evidence="2">1.4.1.1</ecNumber>
    </recommendedName>
</protein>
<dbReference type="Pfam" id="PF05222">
    <property type="entry name" value="AlaDh_PNT_N"/>
    <property type="match status" value="1"/>
</dbReference>
<dbReference type="SMART" id="SM01003">
    <property type="entry name" value="AlaDh_PNT_N"/>
    <property type="match status" value="1"/>
</dbReference>
<feature type="domain" description="Alanine dehydrogenase/pyridine nucleotide transhydrogenase NAD(H)-binding" evidence="4">
    <location>
        <begin position="150"/>
        <end position="298"/>
    </location>
</feature>
<dbReference type="Pfam" id="PF01262">
    <property type="entry name" value="AlaDh_PNT_C"/>
    <property type="match status" value="1"/>
</dbReference>
<evidence type="ECO:0000256" key="1">
    <source>
        <dbReference type="ARBA" id="ARBA00005689"/>
    </source>
</evidence>
<evidence type="ECO:0000313" key="6">
    <source>
        <dbReference type="EMBL" id="VAX19835.1"/>
    </source>
</evidence>
<dbReference type="PIRSF" id="PIRSF000183">
    <property type="entry name" value="Alanine_dh"/>
    <property type="match status" value="1"/>
</dbReference>
<dbReference type="GO" id="GO:0000286">
    <property type="term" value="F:alanine dehydrogenase activity"/>
    <property type="evidence" value="ECO:0007669"/>
    <property type="project" value="UniProtKB-EC"/>
</dbReference>
<name>A0A3B1CLT9_9ZZZZ</name>
<dbReference type="PANTHER" id="PTHR42795">
    <property type="entry name" value="ALANINE DEHYDROGENASE"/>
    <property type="match status" value="1"/>
</dbReference>
<evidence type="ECO:0000256" key="2">
    <source>
        <dbReference type="ARBA" id="ARBA00012897"/>
    </source>
</evidence>
<accession>A0A3B1CLT9</accession>
<dbReference type="SMART" id="SM01002">
    <property type="entry name" value="AlaDh_PNT_C"/>
    <property type="match status" value="1"/>
</dbReference>
<dbReference type="SUPFAM" id="SSF51735">
    <property type="entry name" value="NAD(P)-binding Rossmann-fold domains"/>
    <property type="match status" value="1"/>
</dbReference>
<proteinExistence type="inferred from homology"/>
<organism evidence="6">
    <name type="scientific">hydrothermal vent metagenome</name>
    <dbReference type="NCBI Taxonomy" id="652676"/>
    <lineage>
        <taxon>unclassified sequences</taxon>
        <taxon>metagenomes</taxon>
        <taxon>ecological metagenomes</taxon>
    </lineage>
</organism>
<dbReference type="AlphaFoldDB" id="A0A3B1CLT9"/>
<comment type="similarity">
    <text evidence="1">Belongs to the AlaDH/PNT family.</text>
</comment>
<keyword evidence="3 6" id="KW-0560">Oxidoreductase</keyword>
<sequence length="373" mass="40817">MRIGIPKETHHEEKRVSLAPAGVDTLVKFGHTVFVETNAGEGSHFTDEDYISAGATIVYSKEEVYQRAELIAQVSHLIEEEIDLLEEHQVVIAFHKFAVGKKRVIEKFMEKKVTTISYELIEKNDELPVLQSMSEIAGQLAIQIGERYMGSDYQYGRGILIGGIAGVAPAAVVVLGAGVVGLNAARAVVGRGAQVIVLDRDLRRLKRLENVLSKNITTVVANPYTIARGVKFADLFIGAVQVRGEKVPHIVTEKMVKSMKKGAVIVDLSIDQGGCVETSRPTTLSNPVFVEHDVIHFCVPNIPAMVSRTASYGLTNASLEYILEIANNGLSNAVLGDPDFSKGICTYNGYCTNQILADSFNLEYRRLHIFSTN</sequence>
<dbReference type="GO" id="GO:0005886">
    <property type="term" value="C:plasma membrane"/>
    <property type="evidence" value="ECO:0007669"/>
    <property type="project" value="TreeGrafter"/>
</dbReference>
<gene>
    <name evidence="6" type="ORF">MNBD_IGNAVI01-249</name>
</gene>
<dbReference type="CDD" id="cd05305">
    <property type="entry name" value="L-AlaDH"/>
    <property type="match status" value="1"/>
</dbReference>
<feature type="domain" description="Alanine dehydrogenase/pyridine nucleotide transhydrogenase N-terminal" evidence="5">
    <location>
        <begin position="4"/>
        <end position="137"/>
    </location>
</feature>
<dbReference type="InterPro" id="IPR008141">
    <property type="entry name" value="Ala_DH"/>
</dbReference>
<dbReference type="InterPro" id="IPR007698">
    <property type="entry name" value="AlaDH/PNT_NAD(H)-bd"/>
</dbReference>
<dbReference type="EMBL" id="UOGD01000152">
    <property type="protein sequence ID" value="VAX19835.1"/>
    <property type="molecule type" value="Genomic_DNA"/>
</dbReference>
<dbReference type="InterPro" id="IPR007886">
    <property type="entry name" value="AlaDH/PNT_N"/>
</dbReference>
<dbReference type="PANTHER" id="PTHR42795:SF1">
    <property type="entry name" value="ALANINE DEHYDROGENASE"/>
    <property type="match status" value="1"/>
</dbReference>
<reference evidence="6" key="1">
    <citation type="submission" date="2018-06" db="EMBL/GenBank/DDBJ databases">
        <authorList>
            <person name="Zhirakovskaya E."/>
        </authorList>
    </citation>
    <scope>NUCLEOTIDE SEQUENCE</scope>
</reference>